<dbReference type="OrthoDB" id="10068428at2759"/>
<dbReference type="Ensembl" id="ENSLLET00000040013.1">
    <property type="protein sequence ID" value="ENSLLEP00000038494.1"/>
    <property type="gene ID" value="ENSLLEG00000024375.1"/>
</dbReference>
<evidence type="ECO:0000256" key="1">
    <source>
        <dbReference type="SAM" id="MobiDB-lite"/>
    </source>
</evidence>
<name>A0A8C5QLE8_9ANUR</name>
<dbReference type="AlphaFoldDB" id="A0A8C5QLE8"/>
<sequence>MRVRGPIQYLSMRWVKADRIIWPSDKGGPKRKLKKNLKGTIKEEEKQKCKRGRPPLKSTLQSNLACALLRSPTSDGKMAAKSLRNGALANGLEGALRRMTRRSSEMYDSDSDNLAEKMVTAKPADGVKQQEVEENEQMVQIYEKPTEQIELENLPKPKGRRSKTRDSPPEISKGSPAITQEDLPAEPQEEELELLDFPSPQSKDVSSTKAEELPAEPAVKEKKGLKRKPLDQASPEKKVRGECPMELPVNVTNDQPVESEEPQEPFNNISDEPLQNASEEMPSLTSELEPVPRTGEGETLQSECTSLSCKEEEQDLMPMIGPETLVCHEVDLDDFDEKEKAEDIIMETIEPEPQPVNPPPLPPPAQSTNSCAASPLALSHDESHSIKSESDITIEVDSVAEESQEGLCESESANGFEASTTSSNCSVAVQDADQLRLEILNVVEVYNQANSSRPVLSHHRFQQAERKACELPQSSVPGEYEKFWQVFSNGNCQVGIFEIQFDEPIPRHQ</sequence>
<organism evidence="2 3">
    <name type="scientific">Leptobrachium leishanense</name>
    <name type="common">Leishan spiny toad</name>
    <dbReference type="NCBI Taxonomy" id="445787"/>
    <lineage>
        <taxon>Eukaryota</taxon>
        <taxon>Metazoa</taxon>
        <taxon>Chordata</taxon>
        <taxon>Craniata</taxon>
        <taxon>Vertebrata</taxon>
        <taxon>Euteleostomi</taxon>
        <taxon>Amphibia</taxon>
        <taxon>Batrachia</taxon>
        <taxon>Anura</taxon>
        <taxon>Pelobatoidea</taxon>
        <taxon>Megophryidae</taxon>
        <taxon>Leptobrachium</taxon>
    </lineage>
</organism>
<protein>
    <submittedName>
        <fullName evidence="2">Uncharacterized protein</fullName>
    </submittedName>
</protein>
<feature type="compositionally biased region" description="Pro residues" evidence="1">
    <location>
        <begin position="352"/>
        <end position="365"/>
    </location>
</feature>
<dbReference type="GeneTree" id="ENSGT00940000156159"/>
<accession>A0A8C5QLE8</accession>
<proteinExistence type="predicted"/>
<feature type="compositionally biased region" description="Basic and acidic residues" evidence="1">
    <location>
        <begin position="218"/>
        <end position="243"/>
    </location>
</feature>
<feature type="compositionally biased region" description="Polar residues" evidence="1">
    <location>
        <begin position="199"/>
        <end position="208"/>
    </location>
</feature>
<keyword evidence="3" id="KW-1185">Reference proteome</keyword>
<reference evidence="2" key="1">
    <citation type="submission" date="2025-08" db="UniProtKB">
        <authorList>
            <consortium name="Ensembl"/>
        </authorList>
    </citation>
    <scope>IDENTIFICATION</scope>
</reference>
<feature type="compositionally biased region" description="Basic and acidic residues" evidence="1">
    <location>
        <begin position="379"/>
        <end position="390"/>
    </location>
</feature>
<evidence type="ECO:0000313" key="3">
    <source>
        <dbReference type="Proteomes" id="UP000694569"/>
    </source>
</evidence>
<feature type="compositionally biased region" description="Acidic residues" evidence="1">
    <location>
        <begin position="183"/>
        <end position="194"/>
    </location>
</feature>
<evidence type="ECO:0000313" key="2">
    <source>
        <dbReference type="Ensembl" id="ENSLLEP00000038494.1"/>
    </source>
</evidence>
<feature type="compositionally biased region" description="Polar residues" evidence="1">
    <location>
        <begin position="265"/>
        <end position="286"/>
    </location>
</feature>
<feature type="compositionally biased region" description="Polar residues" evidence="1">
    <location>
        <begin position="299"/>
        <end position="308"/>
    </location>
</feature>
<reference evidence="2" key="2">
    <citation type="submission" date="2025-09" db="UniProtKB">
        <authorList>
            <consortium name="Ensembl"/>
        </authorList>
    </citation>
    <scope>IDENTIFICATION</scope>
</reference>
<feature type="region of interest" description="Disordered" evidence="1">
    <location>
        <begin position="349"/>
        <end position="391"/>
    </location>
</feature>
<feature type="region of interest" description="Disordered" evidence="1">
    <location>
        <begin position="122"/>
        <end position="310"/>
    </location>
</feature>
<dbReference type="Proteomes" id="UP000694569">
    <property type="component" value="Unplaced"/>
</dbReference>